<evidence type="ECO:0008006" key="4">
    <source>
        <dbReference type="Google" id="ProtNLM"/>
    </source>
</evidence>
<reference evidence="2" key="1">
    <citation type="submission" date="2023-01" db="EMBL/GenBank/DDBJ databases">
        <title>Genome assembly of the deep-sea coral Lophelia pertusa.</title>
        <authorList>
            <person name="Herrera S."/>
            <person name="Cordes E."/>
        </authorList>
    </citation>
    <scope>NUCLEOTIDE SEQUENCE</scope>
    <source>
        <strain evidence="2">USNM1676648</strain>
        <tissue evidence="2">Polyp</tissue>
    </source>
</reference>
<dbReference type="AlphaFoldDB" id="A0A9W9ZJ67"/>
<gene>
    <name evidence="2" type="ORF">OS493_035241</name>
</gene>
<dbReference type="Proteomes" id="UP001163046">
    <property type="component" value="Unassembled WGS sequence"/>
</dbReference>
<feature type="region of interest" description="Disordered" evidence="1">
    <location>
        <begin position="1"/>
        <end position="58"/>
    </location>
</feature>
<evidence type="ECO:0000313" key="3">
    <source>
        <dbReference type="Proteomes" id="UP001163046"/>
    </source>
</evidence>
<evidence type="ECO:0000256" key="1">
    <source>
        <dbReference type="SAM" id="MobiDB-lite"/>
    </source>
</evidence>
<organism evidence="2 3">
    <name type="scientific">Desmophyllum pertusum</name>
    <dbReference type="NCBI Taxonomy" id="174260"/>
    <lineage>
        <taxon>Eukaryota</taxon>
        <taxon>Metazoa</taxon>
        <taxon>Cnidaria</taxon>
        <taxon>Anthozoa</taxon>
        <taxon>Hexacorallia</taxon>
        <taxon>Scleractinia</taxon>
        <taxon>Caryophylliina</taxon>
        <taxon>Caryophylliidae</taxon>
        <taxon>Desmophyllum</taxon>
    </lineage>
</organism>
<dbReference type="EMBL" id="MU825925">
    <property type="protein sequence ID" value="KAJ7382400.1"/>
    <property type="molecule type" value="Genomic_DNA"/>
</dbReference>
<sequence>MASDSADEITALFEDSGDEGSFTALREDLDDLEAEEDDAGPDDPQPSDADTDDKEEARWTDHLIDIQVPEFLAATGINLVLDNPNQLDFFLAFVGDDLLDFMVEETNRYAHQKLSAFPDRLANFRAVTCAELKASLR</sequence>
<comment type="caution">
    <text evidence="2">The sequence shown here is derived from an EMBL/GenBank/DDBJ whole genome shotgun (WGS) entry which is preliminary data.</text>
</comment>
<feature type="compositionally biased region" description="Acidic residues" evidence="1">
    <location>
        <begin position="28"/>
        <end position="41"/>
    </location>
</feature>
<protein>
    <recommendedName>
        <fullName evidence="4">PiggyBac transposable element-derived protein domain-containing protein</fullName>
    </recommendedName>
</protein>
<name>A0A9W9ZJ67_9CNID</name>
<evidence type="ECO:0000313" key="2">
    <source>
        <dbReference type="EMBL" id="KAJ7382400.1"/>
    </source>
</evidence>
<keyword evidence="3" id="KW-1185">Reference proteome</keyword>
<accession>A0A9W9ZJ67</accession>
<dbReference type="OrthoDB" id="5948354at2759"/>
<proteinExistence type="predicted"/>